<feature type="compositionally biased region" description="Gly residues" evidence="1">
    <location>
        <begin position="120"/>
        <end position="131"/>
    </location>
</feature>
<reference evidence="2" key="1">
    <citation type="submission" date="2023-03" db="EMBL/GenBank/DDBJ databases">
        <title>Electrophorus voltai genome.</title>
        <authorList>
            <person name="Bian C."/>
        </authorList>
    </citation>
    <scope>NUCLEOTIDE SEQUENCE</scope>
    <source>
        <strain evidence="2">CB-2022</strain>
        <tissue evidence="2">Muscle</tissue>
    </source>
</reference>
<evidence type="ECO:0000256" key="1">
    <source>
        <dbReference type="SAM" id="MobiDB-lite"/>
    </source>
</evidence>
<protein>
    <submittedName>
        <fullName evidence="2">Uncharacterized protein</fullName>
    </submittedName>
</protein>
<organism evidence="2 3">
    <name type="scientific">Electrophorus voltai</name>
    <dbReference type="NCBI Taxonomy" id="2609070"/>
    <lineage>
        <taxon>Eukaryota</taxon>
        <taxon>Metazoa</taxon>
        <taxon>Chordata</taxon>
        <taxon>Craniata</taxon>
        <taxon>Vertebrata</taxon>
        <taxon>Euteleostomi</taxon>
        <taxon>Actinopterygii</taxon>
        <taxon>Neopterygii</taxon>
        <taxon>Teleostei</taxon>
        <taxon>Ostariophysi</taxon>
        <taxon>Gymnotiformes</taxon>
        <taxon>Gymnotoidei</taxon>
        <taxon>Gymnotidae</taxon>
        <taxon>Electrophorus</taxon>
    </lineage>
</organism>
<feature type="region of interest" description="Disordered" evidence="1">
    <location>
        <begin position="174"/>
        <end position="194"/>
    </location>
</feature>
<feature type="region of interest" description="Disordered" evidence="1">
    <location>
        <begin position="106"/>
        <end position="157"/>
    </location>
</feature>
<sequence length="226" mass="24490">MQKRSCSPLRAWNPRECRAHRSRPSQTRALFSGEQKPPVMADQVKTRRRCLDTSTATSGKRPFVLKSAKVRALHDPMACSLAHGASSARIAPGAFSSAPITDVSVLHAPPRRPRAPGSRGTRGGRGPGPGTGRPYRADESSVHYGSPPGTQTRLTRLGFKPIRFRAVLLSATASDGQHSVRPDPTKHSSSYENSITVNTARNKTARHTEACQPEKIPLSELIPEFG</sequence>
<gene>
    <name evidence="2" type="ORF">P4O66_004736</name>
</gene>
<accession>A0AAD9E0R0</accession>
<proteinExistence type="predicted"/>
<keyword evidence="3" id="KW-1185">Reference proteome</keyword>
<name>A0AAD9E0R0_9TELE</name>
<dbReference type="Proteomes" id="UP001239994">
    <property type="component" value="Unassembled WGS sequence"/>
</dbReference>
<dbReference type="EMBL" id="JAROKS010000009">
    <property type="protein sequence ID" value="KAK1800986.1"/>
    <property type="molecule type" value="Genomic_DNA"/>
</dbReference>
<evidence type="ECO:0000313" key="2">
    <source>
        <dbReference type="EMBL" id="KAK1800986.1"/>
    </source>
</evidence>
<evidence type="ECO:0000313" key="3">
    <source>
        <dbReference type="Proteomes" id="UP001239994"/>
    </source>
</evidence>
<dbReference type="AlphaFoldDB" id="A0AAD9E0R0"/>
<feature type="region of interest" description="Disordered" evidence="1">
    <location>
        <begin position="17"/>
        <end position="56"/>
    </location>
</feature>
<comment type="caution">
    <text evidence="2">The sequence shown here is derived from an EMBL/GenBank/DDBJ whole genome shotgun (WGS) entry which is preliminary data.</text>
</comment>